<dbReference type="OrthoDB" id="2393597at2759"/>
<keyword evidence="2" id="KW-1185">Reference proteome</keyword>
<evidence type="ECO:0000313" key="1">
    <source>
        <dbReference type="EMBL" id="CAG8810506.1"/>
    </source>
</evidence>
<protein>
    <submittedName>
        <fullName evidence="1">3192_t:CDS:1</fullName>
    </submittedName>
</protein>
<dbReference type="Proteomes" id="UP000789396">
    <property type="component" value="Unassembled WGS sequence"/>
</dbReference>
<reference evidence="1" key="1">
    <citation type="submission" date="2021-06" db="EMBL/GenBank/DDBJ databases">
        <authorList>
            <person name="Kallberg Y."/>
            <person name="Tangrot J."/>
            <person name="Rosling A."/>
        </authorList>
    </citation>
    <scope>NUCLEOTIDE SEQUENCE</scope>
    <source>
        <strain evidence="1">IN212</strain>
    </source>
</reference>
<comment type="caution">
    <text evidence="1">The sequence shown here is derived from an EMBL/GenBank/DDBJ whole genome shotgun (WGS) entry which is preliminary data.</text>
</comment>
<organism evidence="1 2">
    <name type="scientific">Racocetra fulgida</name>
    <dbReference type="NCBI Taxonomy" id="60492"/>
    <lineage>
        <taxon>Eukaryota</taxon>
        <taxon>Fungi</taxon>
        <taxon>Fungi incertae sedis</taxon>
        <taxon>Mucoromycota</taxon>
        <taxon>Glomeromycotina</taxon>
        <taxon>Glomeromycetes</taxon>
        <taxon>Diversisporales</taxon>
        <taxon>Gigasporaceae</taxon>
        <taxon>Racocetra</taxon>
    </lineage>
</organism>
<dbReference type="EMBL" id="CAJVPZ010084185">
    <property type="protein sequence ID" value="CAG8810506.1"/>
    <property type="molecule type" value="Genomic_DNA"/>
</dbReference>
<sequence length="70" mass="8174">LHYNLFSSISDNGCTIFTHILPSSFIYYLGKGNFVSFDEKLGLLTVNDSIYELFNYFNTPNMKQRLREIL</sequence>
<gene>
    <name evidence="1" type="ORF">RFULGI_LOCUS18704</name>
</gene>
<proteinExistence type="predicted"/>
<evidence type="ECO:0000313" key="2">
    <source>
        <dbReference type="Proteomes" id="UP000789396"/>
    </source>
</evidence>
<accession>A0A9N9K737</accession>
<feature type="non-terminal residue" evidence="1">
    <location>
        <position position="1"/>
    </location>
</feature>
<name>A0A9N9K737_9GLOM</name>
<dbReference type="AlphaFoldDB" id="A0A9N9K737"/>